<comment type="caution">
    <text evidence="1">The sequence shown here is derived from an EMBL/GenBank/DDBJ whole genome shotgun (WGS) entry which is preliminary data.</text>
</comment>
<keyword evidence="2" id="KW-1185">Reference proteome</keyword>
<reference evidence="1" key="1">
    <citation type="journal article" date="2023" name="Plant J.">
        <title>Genome sequences and population genomics provide insights into the demographic history, inbreeding, and mutation load of two 'living fossil' tree species of Dipteronia.</title>
        <authorList>
            <person name="Feng Y."/>
            <person name="Comes H.P."/>
            <person name="Chen J."/>
            <person name="Zhu S."/>
            <person name="Lu R."/>
            <person name="Zhang X."/>
            <person name="Li P."/>
            <person name="Qiu J."/>
            <person name="Olsen K.M."/>
            <person name="Qiu Y."/>
        </authorList>
    </citation>
    <scope>NUCLEOTIDE SEQUENCE</scope>
    <source>
        <strain evidence="1">NBL</strain>
    </source>
</reference>
<protein>
    <submittedName>
        <fullName evidence="1">Uncharacterized protein</fullName>
    </submittedName>
</protein>
<dbReference type="EMBL" id="JANJYJ010000002">
    <property type="protein sequence ID" value="KAK3225926.1"/>
    <property type="molecule type" value="Genomic_DNA"/>
</dbReference>
<evidence type="ECO:0000313" key="2">
    <source>
        <dbReference type="Proteomes" id="UP001281410"/>
    </source>
</evidence>
<sequence length="71" mass="8359">MRDKHDINHSYNKAYRSKGCALHTVFGDPYESFKMLSAYFHMLEKYNPGTVTKIETDRKNWFKYGFMALGA</sequence>
<proteinExistence type="predicted"/>
<organism evidence="1 2">
    <name type="scientific">Dipteronia sinensis</name>
    <dbReference type="NCBI Taxonomy" id="43782"/>
    <lineage>
        <taxon>Eukaryota</taxon>
        <taxon>Viridiplantae</taxon>
        <taxon>Streptophyta</taxon>
        <taxon>Embryophyta</taxon>
        <taxon>Tracheophyta</taxon>
        <taxon>Spermatophyta</taxon>
        <taxon>Magnoliopsida</taxon>
        <taxon>eudicotyledons</taxon>
        <taxon>Gunneridae</taxon>
        <taxon>Pentapetalae</taxon>
        <taxon>rosids</taxon>
        <taxon>malvids</taxon>
        <taxon>Sapindales</taxon>
        <taxon>Sapindaceae</taxon>
        <taxon>Hippocastanoideae</taxon>
        <taxon>Acereae</taxon>
        <taxon>Dipteronia</taxon>
    </lineage>
</organism>
<dbReference type="Proteomes" id="UP001281410">
    <property type="component" value="Unassembled WGS sequence"/>
</dbReference>
<name>A0AAE0AX61_9ROSI</name>
<gene>
    <name evidence="1" type="ORF">Dsin_005788</name>
</gene>
<dbReference type="AlphaFoldDB" id="A0AAE0AX61"/>
<evidence type="ECO:0000313" key="1">
    <source>
        <dbReference type="EMBL" id="KAK3225926.1"/>
    </source>
</evidence>
<accession>A0AAE0AX61</accession>